<comment type="similarity">
    <text evidence="2 9">Belongs to the anamorsin family.</text>
</comment>
<feature type="binding site" evidence="9">
    <location>
        <position position="235"/>
    </location>
    <ligand>
        <name>[4Fe-4S] cluster</name>
        <dbReference type="ChEBI" id="CHEBI:49883"/>
    </ligand>
</feature>
<evidence type="ECO:0000256" key="2">
    <source>
        <dbReference type="ARBA" id="ARBA00008169"/>
    </source>
</evidence>
<comment type="caution">
    <text evidence="9">Lacks conserved residue(s) required for the propagation of feature annotation.</text>
</comment>
<dbReference type="EMBL" id="HBED01016848">
    <property type="protein sequence ID" value="CAD8307462.1"/>
    <property type="molecule type" value="Transcribed_RNA"/>
</dbReference>
<evidence type="ECO:0000256" key="9">
    <source>
        <dbReference type="HAMAP-Rule" id="MF_03115"/>
    </source>
</evidence>
<keyword evidence="4 9" id="KW-0963">Cytoplasm</keyword>
<evidence type="ECO:0000256" key="5">
    <source>
        <dbReference type="ARBA" id="ARBA00022723"/>
    </source>
</evidence>
<dbReference type="GO" id="GO:0009055">
    <property type="term" value="F:electron transfer activity"/>
    <property type="evidence" value="ECO:0007669"/>
    <property type="project" value="UniProtKB-UniRule"/>
</dbReference>
<dbReference type="PANTHER" id="PTHR13273:SF14">
    <property type="entry name" value="ANAMORSIN"/>
    <property type="match status" value="1"/>
</dbReference>
<comment type="subcellular location">
    <subcellularLocation>
        <location evidence="9">Cytoplasm</location>
    </subcellularLocation>
    <subcellularLocation>
        <location evidence="9">Mitochondrion intermembrane space</location>
    </subcellularLocation>
</comment>
<keyword evidence="8 9" id="KW-0496">Mitochondrion</keyword>
<dbReference type="InterPro" id="IPR046408">
    <property type="entry name" value="CIAPIN1"/>
</dbReference>
<comment type="function">
    <text evidence="9">Component of the cytosolic iron-sulfur (Fe-S) protein assembly (CIA) machinery. Required for the maturation of extramitochondrial Fe-S proteins. Part of an electron transfer chain functioning in an early step of cytosolic Fe-S biogenesis, facilitating the de novo assembly of a [4Fe-4S] cluster on the cytosolic Fe-S scaffold complex. Electrons are transferred from NADPH via a FAD- and FMN-containing diflavin oxidoreductase. Together with the diflavin oxidoreductase, also required for the assembly of the diferric tyrosyl radical cofactor of ribonucleotide reductase (RNR), probably by providing electrons for reduction during radical cofactor maturation in the catalytic small subunit.</text>
</comment>
<dbReference type="GO" id="GO:0005758">
    <property type="term" value="C:mitochondrial intermembrane space"/>
    <property type="evidence" value="ECO:0007669"/>
    <property type="project" value="UniProtKB-SubCell"/>
</dbReference>
<comment type="cofactor">
    <cofactor evidence="1 9">
        <name>[4Fe-4S] cluster</name>
        <dbReference type="ChEBI" id="CHEBI:49883"/>
    </cofactor>
</comment>
<comment type="domain">
    <text evidence="9">The C-terminal domain binds 2 Fe-S clusters but is otherwise mostly in an intrinsically disordered conformation.</text>
</comment>
<gene>
    <name evidence="11" type="ORF">TDUB1175_LOCUS8390</name>
</gene>
<keyword evidence="5 9" id="KW-0479">Metal-binding</keyword>
<feature type="binding site" evidence="9">
    <location>
        <position position="200"/>
    </location>
    <ligand>
        <name>[2Fe-2S] cluster</name>
        <dbReference type="ChEBI" id="CHEBI:190135"/>
    </ligand>
</feature>
<dbReference type="GO" id="GO:0016226">
    <property type="term" value="P:iron-sulfur cluster assembly"/>
    <property type="evidence" value="ECO:0007669"/>
    <property type="project" value="UniProtKB-UniRule"/>
</dbReference>
<dbReference type="PANTHER" id="PTHR13273">
    <property type="entry name" value="ANAMORSIN"/>
    <property type="match status" value="1"/>
</dbReference>
<feature type="short sequence motif" description="Cx2C motif 2" evidence="9">
    <location>
        <begin position="246"/>
        <end position="249"/>
    </location>
</feature>
<keyword evidence="6 9" id="KW-0408">Iron</keyword>
<keyword evidence="9" id="KW-0001">2Fe-2S</keyword>
<comment type="domain">
    <text evidence="9">The twin Cx2C motifs are involved in the recognition by the mitochondrial MIA40-ERV1 disulfide relay system. The formation of 2 disulfide bonds in the Cx2C motifs through dithiol/disulfide exchange reactions effectively traps the protein in the mitochondrial intermembrane space.</text>
</comment>
<evidence type="ECO:0000256" key="4">
    <source>
        <dbReference type="ARBA" id="ARBA00022490"/>
    </source>
</evidence>
<dbReference type="GO" id="GO:0051539">
    <property type="term" value="F:4 iron, 4 sulfur cluster binding"/>
    <property type="evidence" value="ECO:0007669"/>
    <property type="project" value="UniProtKB-KW"/>
</dbReference>
<evidence type="ECO:0000256" key="6">
    <source>
        <dbReference type="ARBA" id="ARBA00023004"/>
    </source>
</evidence>
<accession>A0A7R9VXV1</accession>
<dbReference type="HAMAP" id="MF_03115">
    <property type="entry name" value="Anamorsin"/>
    <property type="match status" value="1"/>
</dbReference>
<feature type="binding site" evidence="9">
    <location>
        <position position="249"/>
    </location>
    <ligand>
        <name>[4Fe-4S] cluster</name>
        <dbReference type="ChEBI" id="CHEBI:49883"/>
    </ligand>
</feature>
<feature type="region of interest" description="Fe-S binding site B" evidence="9">
    <location>
        <begin position="235"/>
        <end position="249"/>
    </location>
</feature>
<comment type="cofactor">
    <cofactor evidence="9">
        <name>[2Fe-2S] cluster</name>
        <dbReference type="ChEBI" id="CHEBI:190135"/>
    </cofactor>
</comment>
<evidence type="ECO:0000256" key="7">
    <source>
        <dbReference type="ARBA" id="ARBA00023014"/>
    </source>
</evidence>
<feature type="binding site" evidence="9">
    <location>
        <position position="246"/>
    </location>
    <ligand>
        <name>[4Fe-4S] cluster</name>
        <dbReference type="ChEBI" id="CHEBI:49883"/>
    </ligand>
</feature>
<dbReference type="AlphaFoldDB" id="A0A7R9VXV1"/>
<feature type="binding site" evidence="9">
    <location>
        <position position="238"/>
    </location>
    <ligand>
        <name>[4Fe-4S] cluster</name>
        <dbReference type="ChEBI" id="CHEBI:49883"/>
    </ligand>
</feature>
<dbReference type="Pfam" id="PF05093">
    <property type="entry name" value="CIAPIN1"/>
    <property type="match status" value="1"/>
</dbReference>
<feature type="binding site" evidence="9">
    <location>
        <position position="206"/>
    </location>
    <ligand>
        <name>[2Fe-2S] cluster</name>
        <dbReference type="ChEBI" id="CHEBI:190135"/>
    </ligand>
</feature>
<feature type="short sequence motif" description="Cx2C motif 1" evidence="9">
    <location>
        <begin position="235"/>
        <end position="238"/>
    </location>
</feature>
<evidence type="ECO:0000256" key="3">
    <source>
        <dbReference type="ARBA" id="ARBA00022485"/>
    </source>
</evidence>
<dbReference type="InterPro" id="IPR007785">
    <property type="entry name" value="Anamorsin"/>
</dbReference>
<protein>
    <recommendedName>
        <fullName evidence="9">Anamorsin homolog</fullName>
    </recommendedName>
    <alternativeName>
        <fullName evidence="9">Fe-S cluster assembly protein DRE2 homolog</fullName>
    </alternativeName>
</protein>
<dbReference type="GO" id="GO:0051537">
    <property type="term" value="F:2 iron, 2 sulfur cluster binding"/>
    <property type="evidence" value="ECO:0007669"/>
    <property type="project" value="UniProtKB-UniRule"/>
</dbReference>
<feature type="binding site" evidence="9">
    <location>
        <position position="209"/>
    </location>
    <ligand>
        <name>[2Fe-2S] cluster</name>
        <dbReference type="ChEBI" id="CHEBI:190135"/>
    </ligand>
</feature>
<evidence type="ECO:0000313" key="11">
    <source>
        <dbReference type="EMBL" id="CAD8307462.1"/>
    </source>
</evidence>
<proteinExistence type="inferred from homology"/>
<evidence type="ECO:0000256" key="1">
    <source>
        <dbReference type="ARBA" id="ARBA00001966"/>
    </source>
</evidence>
<feature type="domain" description="Anamorsin C-terminal" evidence="10">
    <location>
        <begin position="225"/>
        <end position="262"/>
    </location>
</feature>
<comment type="subunit">
    <text evidence="9">Monomer.</text>
</comment>
<name>A0A7R9VXV1_9STRA</name>
<organism evidence="11">
    <name type="scientific">Pseudictyota dubia</name>
    <dbReference type="NCBI Taxonomy" id="2749911"/>
    <lineage>
        <taxon>Eukaryota</taxon>
        <taxon>Sar</taxon>
        <taxon>Stramenopiles</taxon>
        <taxon>Ochrophyta</taxon>
        <taxon>Bacillariophyta</taxon>
        <taxon>Mediophyceae</taxon>
        <taxon>Biddulphiophycidae</taxon>
        <taxon>Eupodiscales</taxon>
        <taxon>Odontellaceae</taxon>
        <taxon>Pseudictyota</taxon>
    </lineage>
</organism>
<feature type="binding site" evidence="9">
    <location>
        <position position="211"/>
    </location>
    <ligand>
        <name>[2Fe-2S] cluster</name>
        <dbReference type="ChEBI" id="CHEBI:190135"/>
    </ligand>
</feature>
<reference evidence="11" key="1">
    <citation type="submission" date="2021-01" db="EMBL/GenBank/DDBJ databases">
        <authorList>
            <person name="Corre E."/>
            <person name="Pelletier E."/>
            <person name="Niang G."/>
            <person name="Scheremetjew M."/>
            <person name="Finn R."/>
            <person name="Kale V."/>
            <person name="Holt S."/>
            <person name="Cochrane G."/>
            <person name="Meng A."/>
            <person name="Brown T."/>
            <person name="Cohen L."/>
        </authorList>
    </citation>
    <scope>NUCLEOTIDE SEQUENCE</scope>
    <source>
        <strain evidence="11">CCMP147</strain>
    </source>
</reference>
<keyword evidence="7 9" id="KW-0411">Iron-sulfur</keyword>
<dbReference type="GO" id="GO:0046872">
    <property type="term" value="F:metal ion binding"/>
    <property type="evidence" value="ECO:0007669"/>
    <property type="project" value="UniProtKB-KW"/>
</dbReference>
<sequence>MTPPSAAIVRIGGASNDAGAESTLTVDVKAKPDLSSCLRSAAPSSLERIEVIVNANDLGDLYDPLGLAGLVPFLKAGGSIAVRIVTDRGNSSIDLGPVSTSFLLAGLNAESERKEDGERVLVARKSTLSAGQKKAASAKIRINFPEEKKTADAPTKVTLDDLDDDDALIDEDELLTGGAIAAPPALDEEARAKAAEGDDCGGRTACDNCTCGRAEREAAEAAGEDKKEEGHTSHCGNCFKGDAFRCASCPYLGKPAFKPGEEHLVLDLADDL</sequence>
<evidence type="ECO:0000256" key="8">
    <source>
        <dbReference type="ARBA" id="ARBA00023128"/>
    </source>
</evidence>
<comment type="domain">
    <text evidence="9">The N-terminal domain has structural similarity with S-adenosyl-L-methionine-dependent methyltransferases, but does not bind S-adenosyl-L-methionine. It is required for correct assembly of the 2 Fe-S clusters.</text>
</comment>
<keyword evidence="3 9" id="KW-0004">4Fe-4S</keyword>
<evidence type="ECO:0000259" key="10">
    <source>
        <dbReference type="Pfam" id="PF05093"/>
    </source>
</evidence>